<dbReference type="InterPro" id="IPR003959">
    <property type="entry name" value="ATPase_AAA_core"/>
</dbReference>
<feature type="domain" description="ATPase AAA-type core" evidence="1">
    <location>
        <begin position="226"/>
        <end position="502"/>
    </location>
</feature>
<dbReference type="Pfam" id="PF13304">
    <property type="entry name" value="AAA_21"/>
    <property type="match status" value="1"/>
</dbReference>
<evidence type="ECO:0000313" key="3">
    <source>
        <dbReference type="Proteomes" id="UP000271097"/>
    </source>
</evidence>
<accession>A0A3M4SGX1</accession>
<dbReference type="SUPFAM" id="SSF52540">
    <property type="entry name" value="P-loop containing nucleoside triphosphate hydrolases"/>
    <property type="match status" value="1"/>
</dbReference>
<evidence type="ECO:0000259" key="1">
    <source>
        <dbReference type="Pfam" id="PF13304"/>
    </source>
</evidence>
<protein>
    <recommendedName>
        <fullName evidence="1">ATPase AAA-type core domain-containing protein</fullName>
    </recommendedName>
</protein>
<dbReference type="PANTHER" id="PTHR43581">
    <property type="entry name" value="ATP/GTP PHOSPHATASE"/>
    <property type="match status" value="1"/>
</dbReference>
<gene>
    <name evidence="2" type="ORF">ALP90_01996</name>
</gene>
<dbReference type="InterPro" id="IPR027417">
    <property type="entry name" value="P-loop_NTPase"/>
</dbReference>
<comment type="caution">
    <text evidence="2">The sequence shown here is derived from an EMBL/GenBank/DDBJ whole genome shotgun (WGS) entry which is preliminary data.</text>
</comment>
<dbReference type="AlphaFoldDB" id="A0A3M4SGX1"/>
<proteinExistence type="predicted"/>
<organism evidence="2 3">
    <name type="scientific">Pseudomonas amygdali pv. ulmi</name>
    <dbReference type="NCBI Taxonomy" id="251720"/>
    <lineage>
        <taxon>Bacteria</taxon>
        <taxon>Pseudomonadati</taxon>
        <taxon>Pseudomonadota</taxon>
        <taxon>Gammaproteobacteria</taxon>
        <taxon>Pseudomonadales</taxon>
        <taxon>Pseudomonadaceae</taxon>
        <taxon>Pseudomonas</taxon>
        <taxon>Pseudomonas amygdali</taxon>
    </lineage>
</organism>
<sequence length="594" mass="66667">MRPMLPASRMTVCTDSTFKSWKVFLKVYFHSGTDWNRAPRAVKTEKTLLLLSYNNWDDYTIRTTFNAAFYHEGKRILDFSLKLLIENDTNSPVKLNALCKEGWDGYFPIPDTNYVSVPSDIEFYDALTTKLGVPEARKVLLLVRDAGYLLNILQDNAAEKLIEHDHFATSPLREAGARKSFHDGWKAFSGNSQSIQDFTLNIPGRDVENVNPVKFRFNSDTLPYDINVLIGPNGIGKSHTLKNLVAYWLGVAAGSHTQLSKSKHQPFDVNPNISRLILMSYSPFEDFVLDLSNTTLKDKTAYKYFGFRRGSTSALGKRQSTISRNLPASDSVESIFKAMADDDAYGFLSTWTSKFKTIMDVLQPALGFEKISIEVNPKAELPLSLKAHLIKGKDEKTYIHLTPVSHPKLLKLKDELFNAINTKAGVIFLNGVERLDLSSGQRLFVYMVINIVGQIKAESLIIVDEPELFLHPTFEVEFIALLKKVLAAFNSKAILATHSLAIAREIPANCMHVYRNGQHGLEIDHPPFETFGGNMQRISSYVFGDSKVTKPFAQWIEDAVQEAGSPKGLLAKLKDEVNEEMTIKILNSSVVDGR</sequence>
<reference evidence="2 3" key="1">
    <citation type="submission" date="2018-08" db="EMBL/GenBank/DDBJ databases">
        <title>Recombination of ecologically and evolutionarily significant loci maintains genetic cohesion in the Pseudomonas syringae species complex.</title>
        <authorList>
            <person name="Dillon M."/>
            <person name="Thakur S."/>
            <person name="Almeida R.N.D."/>
            <person name="Weir B.S."/>
            <person name="Guttman D.S."/>
        </authorList>
    </citation>
    <scope>NUCLEOTIDE SEQUENCE [LARGE SCALE GENOMIC DNA]</scope>
    <source>
        <strain evidence="2 3">ICMP 5931</strain>
    </source>
</reference>
<dbReference type="InterPro" id="IPR051396">
    <property type="entry name" value="Bact_Antivir_Def_Nuclease"/>
</dbReference>
<dbReference type="PANTHER" id="PTHR43581:SF2">
    <property type="entry name" value="EXCINUCLEASE ATPASE SUBUNIT"/>
    <property type="match status" value="1"/>
</dbReference>
<evidence type="ECO:0000313" key="2">
    <source>
        <dbReference type="EMBL" id="RMR14112.1"/>
    </source>
</evidence>
<dbReference type="EMBL" id="RBRS01000300">
    <property type="protein sequence ID" value="RMR14112.1"/>
    <property type="molecule type" value="Genomic_DNA"/>
</dbReference>
<name>A0A3M4SGX1_PSEA0</name>
<dbReference type="GO" id="GO:0016887">
    <property type="term" value="F:ATP hydrolysis activity"/>
    <property type="evidence" value="ECO:0007669"/>
    <property type="project" value="InterPro"/>
</dbReference>
<dbReference type="GO" id="GO:0005524">
    <property type="term" value="F:ATP binding"/>
    <property type="evidence" value="ECO:0007669"/>
    <property type="project" value="InterPro"/>
</dbReference>
<dbReference type="Proteomes" id="UP000271097">
    <property type="component" value="Unassembled WGS sequence"/>
</dbReference>
<dbReference type="Gene3D" id="3.40.50.300">
    <property type="entry name" value="P-loop containing nucleotide triphosphate hydrolases"/>
    <property type="match status" value="1"/>
</dbReference>